<dbReference type="RefSeq" id="WP_134080396.1">
    <property type="nucleotide sequence ID" value="NZ_SOQX01000001.1"/>
</dbReference>
<evidence type="ECO:0000313" key="3">
    <source>
        <dbReference type="Proteomes" id="UP000294914"/>
    </source>
</evidence>
<comment type="caution">
    <text evidence="2">The sequence shown here is derived from an EMBL/GenBank/DDBJ whole genome shotgun (WGS) entry which is preliminary data.</text>
</comment>
<keyword evidence="1" id="KW-1277">Toxin-antitoxin system</keyword>
<keyword evidence="3" id="KW-1185">Reference proteome</keyword>
<sequence length="93" mass="11154">MWAIYEHRRVSRQLGSIPTDVLKRYEKWKDVVTLSGPQGLRKIKGLHDESLSGEWKGYRSSRLNQQFRVIYRIEKERILVEVVSVTPHDYRRK</sequence>
<accession>A0A4R8IS08</accession>
<gene>
    <name evidence="2" type="ORF">EDC23_0191</name>
</gene>
<dbReference type="InterPro" id="IPR035093">
    <property type="entry name" value="RelE/ParE_toxin_dom_sf"/>
</dbReference>
<reference evidence="2 3" key="1">
    <citation type="submission" date="2019-03" db="EMBL/GenBank/DDBJ databases">
        <title>Genomic Encyclopedia of Type Strains, Phase IV (KMG-IV): sequencing the most valuable type-strain genomes for metagenomic binning, comparative biology and taxonomic classification.</title>
        <authorList>
            <person name="Goeker M."/>
        </authorList>
    </citation>
    <scope>NUCLEOTIDE SEQUENCE [LARGE SCALE GENOMIC DNA]</scope>
    <source>
        <strain evidence="2 3">DSM 16326</strain>
    </source>
</reference>
<dbReference type="AlphaFoldDB" id="A0A4R8IS08"/>
<dbReference type="SUPFAM" id="SSF143011">
    <property type="entry name" value="RelE-like"/>
    <property type="match status" value="1"/>
</dbReference>
<dbReference type="InterPro" id="IPR007712">
    <property type="entry name" value="RelE/ParE_toxin"/>
</dbReference>
<proteinExistence type="predicted"/>
<organism evidence="2 3">
    <name type="scientific">Thiohalophilus thiocyanatoxydans</name>
    <dbReference type="NCBI Taxonomy" id="381308"/>
    <lineage>
        <taxon>Bacteria</taxon>
        <taxon>Pseudomonadati</taxon>
        <taxon>Pseudomonadota</taxon>
        <taxon>Gammaproteobacteria</taxon>
        <taxon>Thiohalomonadales</taxon>
        <taxon>Thiohalophilaceae</taxon>
        <taxon>Thiohalophilus</taxon>
    </lineage>
</organism>
<evidence type="ECO:0000256" key="1">
    <source>
        <dbReference type="ARBA" id="ARBA00022649"/>
    </source>
</evidence>
<dbReference type="Gene3D" id="3.30.2310.20">
    <property type="entry name" value="RelE-like"/>
    <property type="match status" value="1"/>
</dbReference>
<dbReference type="NCBIfam" id="TIGR02385">
    <property type="entry name" value="RelE_StbE"/>
    <property type="match status" value="1"/>
</dbReference>
<dbReference type="EMBL" id="SOQX01000001">
    <property type="protein sequence ID" value="TDY03821.1"/>
    <property type="molecule type" value="Genomic_DNA"/>
</dbReference>
<dbReference type="OrthoDB" id="9801102at2"/>
<protein>
    <submittedName>
        <fullName evidence="2">Addiction module RelE/StbE family toxin</fullName>
    </submittedName>
</protein>
<dbReference type="Proteomes" id="UP000294914">
    <property type="component" value="Unassembled WGS sequence"/>
</dbReference>
<evidence type="ECO:0000313" key="2">
    <source>
        <dbReference type="EMBL" id="TDY03821.1"/>
    </source>
</evidence>
<name>A0A4R8IS08_9GAMM</name>